<accession>A0A009SWA9</accession>
<gene>
    <name evidence="1" type="ORF">J529_3395</name>
</gene>
<dbReference type="Proteomes" id="UP000020735">
    <property type="component" value="Unassembled WGS sequence"/>
</dbReference>
<name>A0A009SWA9_ACIBA</name>
<evidence type="ECO:0000313" key="2">
    <source>
        <dbReference type="Proteomes" id="UP000020735"/>
    </source>
</evidence>
<dbReference type="PATRIC" id="fig|1310630.3.peg.3306"/>
<dbReference type="EMBL" id="JEXJ01000083">
    <property type="protein sequence ID" value="EXC46550.1"/>
    <property type="molecule type" value="Genomic_DNA"/>
</dbReference>
<sequence length="93" mass="10448">MKCSYQDLDGNIVELTCESYIHIPSGASGNKLGIDNRAEDLIHITEDFSFFKKTEADSIPLYRFAVDANYNVFNSDELPALAQIGTDWKVLNE</sequence>
<comment type="caution">
    <text evidence="1">The sequence shown here is derived from an EMBL/GenBank/DDBJ whole genome shotgun (WGS) entry which is preliminary data.</text>
</comment>
<protein>
    <submittedName>
        <fullName evidence="1">Uncharacterized protein</fullName>
    </submittedName>
</protein>
<dbReference type="AlphaFoldDB" id="A0A009SWA9"/>
<dbReference type="RefSeq" id="WP_000650375.1">
    <property type="nucleotide sequence ID" value="NZ_JEXJ01000083.1"/>
</dbReference>
<proteinExistence type="predicted"/>
<dbReference type="GeneID" id="92894319"/>
<evidence type="ECO:0000313" key="1">
    <source>
        <dbReference type="EMBL" id="EXC46550.1"/>
    </source>
</evidence>
<reference evidence="1 2" key="1">
    <citation type="submission" date="2014-02" db="EMBL/GenBank/DDBJ databases">
        <title>Comparative genomics and transcriptomics to identify genetic mechanisms underlying the emergence of carbapenem resistant Acinetobacter baumannii (CRAb).</title>
        <authorList>
            <person name="Harris A.D."/>
            <person name="Johnson K.J."/>
            <person name="George J."/>
            <person name="Shefchek K."/>
            <person name="Daugherty S.C."/>
            <person name="Parankush S."/>
            <person name="Sadzewicz L."/>
            <person name="Tallon L."/>
            <person name="Sengamalay N."/>
            <person name="Hazen T.H."/>
            <person name="Rasko D.A."/>
        </authorList>
    </citation>
    <scope>NUCLEOTIDE SEQUENCE [LARGE SCALE GENOMIC DNA]</scope>
    <source>
        <strain evidence="1 2">99063</strain>
    </source>
</reference>
<organism evidence="1 2">
    <name type="scientific">Acinetobacter baumannii 99063</name>
    <dbReference type="NCBI Taxonomy" id="1310630"/>
    <lineage>
        <taxon>Bacteria</taxon>
        <taxon>Pseudomonadati</taxon>
        <taxon>Pseudomonadota</taxon>
        <taxon>Gammaproteobacteria</taxon>
        <taxon>Moraxellales</taxon>
        <taxon>Moraxellaceae</taxon>
        <taxon>Acinetobacter</taxon>
        <taxon>Acinetobacter calcoaceticus/baumannii complex</taxon>
    </lineage>
</organism>